<proteinExistence type="predicted"/>
<dbReference type="EMBL" id="MFSV01000099">
    <property type="protein sequence ID" value="OGI57914.1"/>
    <property type="molecule type" value="Genomic_DNA"/>
</dbReference>
<evidence type="ECO:0000313" key="2">
    <source>
        <dbReference type="Proteomes" id="UP000177950"/>
    </source>
</evidence>
<organism evidence="1 2">
    <name type="scientific">Candidatus Muproteobacteria bacterium RBG_19FT_COMBO_61_10</name>
    <dbReference type="NCBI Taxonomy" id="1817761"/>
    <lineage>
        <taxon>Bacteria</taxon>
        <taxon>Pseudomonadati</taxon>
        <taxon>Pseudomonadota</taxon>
        <taxon>Candidatus Muproteobacteria</taxon>
    </lineage>
</organism>
<gene>
    <name evidence="1" type="ORF">A2V58_08110</name>
</gene>
<dbReference type="Proteomes" id="UP000177950">
    <property type="component" value="Unassembled WGS sequence"/>
</dbReference>
<sequence>MVIPPSPCTGSTSTATTLLLLSPTSLTASRSLKGTRLNPRSSGSKPAWILRLPLADRVARVRPWKLPSMTIMEGSRILRWCACRRASLMAASFASAPELQKKALSMPEIWQTAWASFSCNGM</sequence>
<evidence type="ECO:0000313" key="1">
    <source>
        <dbReference type="EMBL" id="OGI57914.1"/>
    </source>
</evidence>
<comment type="caution">
    <text evidence="1">The sequence shown here is derived from an EMBL/GenBank/DDBJ whole genome shotgun (WGS) entry which is preliminary data.</text>
</comment>
<accession>A0A1F6UKL1</accession>
<name>A0A1F6UKL1_9PROT</name>
<reference evidence="1 2" key="1">
    <citation type="journal article" date="2016" name="Nat. Commun.">
        <title>Thousands of microbial genomes shed light on interconnected biogeochemical processes in an aquifer system.</title>
        <authorList>
            <person name="Anantharaman K."/>
            <person name="Brown C.T."/>
            <person name="Hug L.A."/>
            <person name="Sharon I."/>
            <person name="Castelle C.J."/>
            <person name="Probst A.J."/>
            <person name="Thomas B.C."/>
            <person name="Singh A."/>
            <person name="Wilkins M.J."/>
            <person name="Karaoz U."/>
            <person name="Brodie E.L."/>
            <person name="Williams K.H."/>
            <person name="Hubbard S.S."/>
            <person name="Banfield J.F."/>
        </authorList>
    </citation>
    <scope>NUCLEOTIDE SEQUENCE [LARGE SCALE GENOMIC DNA]</scope>
</reference>
<protein>
    <submittedName>
        <fullName evidence="1">Uncharacterized protein</fullName>
    </submittedName>
</protein>
<dbReference type="AlphaFoldDB" id="A0A1F6UKL1"/>